<comment type="similarity">
    <text evidence="1">Belongs to the TRAFAC class TrmE-Era-EngA-EngB-Septin-like GTPase superfamily. AIG1/Toc34/Toc159-like paraseptin GTPase family. IAN subfamily.</text>
</comment>
<dbReference type="PROSITE" id="PS51720">
    <property type="entry name" value="G_AIG1"/>
    <property type="match status" value="1"/>
</dbReference>
<organism evidence="6 7">
    <name type="scientific">Nothobranchius furzeri</name>
    <name type="common">Turquoise killifish</name>
    <dbReference type="NCBI Taxonomy" id="105023"/>
    <lineage>
        <taxon>Eukaryota</taxon>
        <taxon>Metazoa</taxon>
        <taxon>Chordata</taxon>
        <taxon>Craniata</taxon>
        <taxon>Vertebrata</taxon>
        <taxon>Euteleostomi</taxon>
        <taxon>Actinopterygii</taxon>
        <taxon>Neopterygii</taxon>
        <taxon>Teleostei</taxon>
        <taxon>Neoteleostei</taxon>
        <taxon>Acanthomorphata</taxon>
        <taxon>Ovalentaria</taxon>
        <taxon>Atherinomorphae</taxon>
        <taxon>Cyprinodontiformes</taxon>
        <taxon>Nothobranchiidae</taxon>
        <taxon>Nothobranchius</taxon>
    </lineage>
</organism>
<dbReference type="SUPFAM" id="SSF52540">
    <property type="entry name" value="P-loop containing nucleoside triphosphate hydrolases"/>
    <property type="match status" value="1"/>
</dbReference>
<dbReference type="Gene3D" id="3.40.50.300">
    <property type="entry name" value="P-loop containing nucleotide triphosphate hydrolases"/>
    <property type="match status" value="1"/>
</dbReference>
<keyword evidence="2" id="KW-0547">Nucleotide-binding</keyword>
<dbReference type="OMA" id="IRTEVEC"/>
<keyword evidence="4" id="KW-0175">Coiled coil</keyword>
<feature type="domain" description="AIG1-type G" evidence="5">
    <location>
        <begin position="4"/>
        <end position="213"/>
    </location>
</feature>
<dbReference type="Pfam" id="PF04548">
    <property type="entry name" value="AIG1"/>
    <property type="match status" value="1"/>
</dbReference>
<dbReference type="EMBL" id="JAAVVJ010000009">
    <property type="protein sequence ID" value="KAF7214622.1"/>
    <property type="molecule type" value="Genomic_DNA"/>
</dbReference>
<dbReference type="GO" id="GO:0005525">
    <property type="term" value="F:GTP binding"/>
    <property type="evidence" value="ECO:0007669"/>
    <property type="project" value="UniProtKB-KW"/>
</dbReference>
<dbReference type="KEGG" id="nfu:107377162"/>
<dbReference type="FunFam" id="3.40.50.300:FF:000366">
    <property type="entry name" value="GTPase, IMAP family member 2"/>
    <property type="match status" value="1"/>
</dbReference>
<reference evidence="6" key="1">
    <citation type="submission" date="2020-03" db="EMBL/GenBank/DDBJ databases">
        <title>Intra-Species Differences in Population Size shape Life History and Genome Evolution.</title>
        <authorList>
            <person name="Willemsen D."/>
            <person name="Cui R."/>
            <person name="Valenzano D.R."/>
        </authorList>
    </citation>
    <scope>NUCLEOTIDE SEQUENCE</scope>
    <source>
        <strain evidence="6">GRZ</strain>
        <tissue evidence="6">Whole</tissue>
    </source>
</reference>
<sequence length="353" mass="39434">MDVPTTVRIVLLGKSGNGKSSLANTFLGTPVFRVTLFDNSKGFSQVETKCMNGKSLSLIDTPGLFDPGGSEKDTKPELTRCLLECAPGLHVFLIVLKVDKFTKQQQAAVSNIREYFSGDALKYAVVVFTHGDQLPEGMKIEEFVDQSEELKELVEKCGGRCHVFDCKYWKNNDQEDAYRSNQLQMAELLNTIDKILMENTGGYYTNTILKKVEREIQEEESLIQEASQDMSKEEIRELAKGHVLQKQLEGSRPSWIKIGLVVTGLLAAVSAVCIASMESPSEQTIAEEACESAAVEEVDEETIPAEFFFICLNKYSTLSIHLSEHGCFKKSKSSHQFLSVRKTFLALPYFCFC</sequence>
<evidence type="ECO:0000259" key="5">
    <source>
        <dbReference type="PROSITE" id="PS51720"/>
    </source>
</evidence>
<keyword evidence="3" id="KW-0342">GTP-binding</keyword>
<name>A0A9D2Y6V0_NOTFU</name>
<feature type="coiled-coil region" evidence="4">
    <location>
        <begin position="209"/>
        <end position="236"/>
    </location>
</feature>
<evidence type="ECO:0000256" key="1">
    <source>
        <dbReference type="ARBA" id="ARBA00008535"/>
    </source>
</evidence>
<evidence type="ECO:0000256" key="4">
    <source>
        <dbReference type="SAM" id="Coils"/>
    </source>
</evidence>
<dbReference type="InterPro" id="IPR045058">
    <property type="entry name" value="GIMA/IAN/Toc"/>
</dbReference>
<evidence type="ECO:0000313" key="7">
    <source>
        <dbReference type="Proteomes" id="UP000822369"/>
    </source>
</evidence>
<gene>
    <name evidence="6" type="ORF">G4P62_003942</name>
</gene>
<comment type="caution">
    <text evidence="6">The sequence shown here is derived from an EMBL/GenBank/DDBJ whole genome shotgun (WGS) entry which is preliminary data.</text>
</comment>
<evidence type="ECO:0000256" key="2">
    <source>
        <dbReference type="ARBA" id="ARBA00022741"/>
    </source>
</evidence>
<dbReference type="InterPro" id="IPR006703">
    <property type="entry name" value="G_AIG1"/>
</dbReference>
<proteinExistence type="inferred from homology"/>
<protein>
    <submittedName>
        <fullName evidence="6">GTPase IMAP family member 7-like</fullName>
    </submittedName>
</protein>
<evidence type="ECO:0000313" key="6">
    <source>
        <dbReference type="EMBL" id="KAF7214622.1"/>
    </source>
</evidence>
<dbReference type="AlphaFoldDB" id="A0A9D2Y6V0"/>
<dbReference type="PANTHER" id="PTHR10903">
    <property type="entry name" value="GTPASE, IMAP FAMILY MEMBER-RELATED"/>
    <property type="match status" value="1"/>
</dbReference>
<dbReference type="InterPro" id="IPR027417">
    <property type="entry name" value="P-loop_NTPase"/>
</dbReference>
<evidence type="ECO:0000256" key="3">
    <source>
        <dbReference type="ARBA" id="ARBA00023134"/>
    </source>
</evidence>
<dbReference type="Proteomes" id="UP000822369">
    <property type="component" value="Chromosome 9"/>
</dbReference>
<accession>A0A9D2Y6V0</accession>
<dbReference type="PANTHER" id="PTHR10903:SF62">
    <property type="entry name" value="GTPASE IMAP FAMILY MEMBER 4-LIKE-RELATED"/>
    <property type="match status" value="1"/>
</dbReference>